<dbReference type="EMBL" id="CDMZ01000627">
    <property type="protein sequence ID" value="CEM18252.1"/>
    <property type="molecule type" value="Genomic_DNA"/>
</dbReference>
<accession>A0A0G4FTN5</accession>
<dbReference type="VEuPathDB" id="CryptoDB:Cvel_18718"/>
<feature type="region of interest" description="Disordered" evidence="2">
    <location>
        <begin position="737"/>
        <end position="760"/>
    </location>
</feature>
<reference evidence="3" key="1">
    <citation type="submission" date="2014-11" db="EMBL/GenBank/DDBJ databases">
        <authorList>
            <person name="Otto D Thomas"/>
            <person name="Naeem Raeece"/>
        </authorList>
    </citation>
    <scope>NUCLEOTIDE SEQUENCE</scope>
</reference>
<evidence type="ECO:0000256" key="1">
    <source>
        <dbReference type="SAM" id="Coils"/>
    </source>
</evidence>
<evidence type="ECO:0000256" key="2">
    <source>
        <dbReference type="SAM" id="MobiDB-lite"/>
    </source>
</evidence>
<protein>
    <recommendedName>
        <fullName evidence="4">EF-hand domain-containing protein</fullName>
    </recommendedName>
</protein>
<evidence type="ECO:0000313" key="3">
    <source>
        <dbReference type="EMBL" id="CEM18252.1"/>
    </source>
</evidence>
<feature type="coiled-coil region" evidence="1">
    <location>
        <begin position="25"/>
        <end position="52"/>
    </location>
</feature>
<dbReference type="AlphaFoldDB" id="A0A0G4FTN5"/>
<sequence length="1035" mass="113147">MGNSAEPATGKATKSSFIAAEEGRLLKIRSVRQEAKQKIDSLLNDNDLFRDECEFSFSCGMHDAKGRLLESDFLRITTAFVSELGCITDEAQTEISDLFQDAVEEGGAISEKRFQKFVRDLLRTIQNEHQSSLMQVDVLLSDLEAHKNGDRSHGAVLPGGQPEEEEEGEGEEDDFEGEGQGGEGGVGVWGGPLPGMSGKEYGFLLLKVDRVEGLPREVFKLGGEMEGILKEAMAQESANLETPSRLETSVFVAVRGIIGHPILQYGEAAHRLASNLADITAQDAHVETKDVPLEGPEEHVPIQDTLRMALPDAMRPRGGSEHASHHKIHLSLCVAMKREPAAMDEVVVSALKGAEEEGGHLRRHRNSYIRIIGAVAVPLEDVVNVLPQNKELCLAIQAPKNSTPSAVAVASAVRVYLSFRFLDPEKMRSELKAIAELHHGIGMAEQAAKLQKEEERVIDEMGKEEFEAAQAEEERRRKEAEEEGIEWIKWEDFVADSERQAKRRGLREHAVWRQCFDDANLGGSGVFGMIPGRRGKPERVRVFVGGVLDFPPGTGKQLFMSVYVGVPRKDGNFRIVSSSFARTSLKSREDAQDGLLLWNEELVVNLCGLPEETGSWDEQYDRKKTLVIPWNAEWAEGDSMHQQLLASMDTTEEDVEVDAQRVLVFEVCEAAKADGIAYPCGRYVEPGPLAVLLQTPGFGGLGMTRGLPLQGVPHGPLQERVSEAVLHVNVRVCGGGQDVEQEEGDGGKENTQKQQQAAPVLSPQEFVIREMARKRDHERAVAASVGVGLFASVEEAHTIQREMQGGVYASSPGALRGPGSAGSPRSPQWNPFESIAGSASFDYAGGLMGVPEAPAIDVTGVETRSGIPGLGTALEAEGYIVRKDDPTTHEAALEVMKENGLPVVTYRPPPEGASGGRGLVPSNQRLALDGAEKTLYVLDDEGDDWWRSVRDLGFWNSKVDEKISRFALKDLVSVECQRDSVWLRNRFEGLAPRARDFAALVFPQGVCLLQFSSPLVKTAAVTVLESLSDCEVHRN</sequence>
<gene>
    <name evidence="3" type="ORF">Cvel_18718</name>
</gene>
<keyword evidence="1" id="KW-0175">Coiled coil</keyword>
<feature type="region of interest" description="Disordered" evidence="2">
    <location>
        <begin position="149"/>
        <end position="190"/>
    </location>
</feature>
<proteinExistence type="predicted"/>
<name>A0A0G4FTN5_9ALVE</name>
<feature type="compositionally biased region" description="Gly residues" evidence="2">
    <location>
        <begin position="178"/>
        <end position="190"/>
    </location>
</feature>
<organism evidence="3">
    <name type="scientific">Chromera velia CCMP2878</name>
    <dbReference type="NCBI Taxonomy" id="1169474"/>
    <lineage>
        <taxon>Eukaryota</taxon>
        <taxon>Sar</taxon>
        <taxon>Alveolata</taxon>
        <taxon>Colpodellida</taxon>
        <taxon>Chromeraceae</taxon>
        <taxon>Chromera</taxon>
    </lineage>
</organism>
<evidence type="ECO:0008006" key="4">
    <source>
        <dbReference type="Google" id="ProtNLM"/>
    </source>
</evidence>
<feature type="region of interest" description="Disordered" evidence="2">
    <location>
        <begin position="809"/>
        <end position="832"/>
    </location>
</feature>
<feature type="compositionally biased region" description="Acidic residues" evidence="2">
    <location>
        <begin position="162"/>
        <end position="177"/>
    </location>
</feature>